<dbReference type="InterPro" id="IPR011006">
    <property type="entry name" value="CheY-like_superfamily"/>
</dbReference>
<keyword evidence="4" id="KW-1185">Reference proteome</keyword>
<dbReference type="AlphaFoldDB" id="A0A9Q3VID8"/>
<comment type="caution">
    <text evidence="3">The sequence shown here is derived from an EMBL/GenBank/DDBJ whole genome shotgun (WGS) entry which is preliminary data.</text>
</comment>
<feature type="compositionally biased region" description="Polar residues" evidence="1">
    <location>
        <begin position="124"/>
        <end position="135"/>
    </location>
</feature>
<evidence type="ECO:0000313" key="3">
    <source>
        <dbReference type="EMBL" id="MCD9872117.1"/>
    </source>
</evidence>
<dbReference type="Proteomes" id="UP001108029">
    <property type="component" value="Unassembled WGS sequence"/>
</dbReference>
<dbReference type="SMART" id="SM01012">
    <property type="entry name" value="ANTAR"/>
    <property type="match status" value="1"/>
</dbReference>
<dbReference type="EMBL" id="JAJSBI010000001">
    <property type="protein sequence ID" value="MCD9872117.1"/>
    <property type="molecule type" value="Genomic_DNA"/>
</dbReference>
<feature type="domain" description="ANTAR" evidence="2">
    <location>
        <begin position="43"/>
        <end position="104"/>
    </location>
</feature>
<organism evidence="3 4">
    <name type="scientific">Streptomyces guryensis</name>
    <dbReference type="NCBI Taxonomy" id="2886947"/>
    <lineage>
        <taxon>Bacteria</taxon>
        <taxon>Bacillati</taxon>
        <taxon>Actinomycetota</taxon>
        <taxon>Actinomycetes</taxon>
        <taxon>Kitasatosporales</taxon>
        <taxon>Streptomycetaceae</taxon>
        <taxon>Streptomyces</taxon>
    </lineage>
</organism>
<sequence length="151" mass="16410">MFLPAPPDGSSPDGSAAGGQSGLPVAQLLAGAAAVGLRNHRAYTRYRTLTDQLREALSSRIRIEQAKGMLAERWNIDADQAFAALRQYARRRRLPLNRVAQAAIERVADDDELRGEAPDRSDGPSWTPQWTSVTSGCDGEPPQRNLPSFGL</sequence>
<dbReference type="SUPFAM" id="SSF52172">
    <property type="entry name" value="CheY-like"/>
    <property type="match status" value="1"/>
</dbReference>
<dbReference type="RefSeq" id="WP_232646010.1">
    <property type="nucleotide sequence ID" value="NZ_JAJSBI010000001.1"/>
</dbReference>
<dbReference type="PROSITE" id="PS50921">
    <property type="entry name" value="ANTAR"/>
    <property type="match status" value="1"/>
</dbReference>
<feature type="region of interest" description="Disordered" evidence="1">
    <location>
        <begin position="1"/>
        <end position="20"/>
    </location>
</feature>
<evidence type="ECO:0000259" key="2">
    <source>
        <dbReference type="PROSITE" id="PS50921"/>
    </source>
</evidence>
<protein>
    <submittedName>
        <fullName evidence="3">ANTAR domain-containing protein</fullName>
    </submittedName>
</protein>
<gene>
    <name evidence="3" type="ORF">LJ657_00120</name>
</gene>
<proteinExistence type="predicted"/>
<accession>A0A9Q3VID8</accession>
<dbReference type="Gene3D" id="1.10.10.10">
    <property type="entry name" value="Winged helix-like DNA-binding domain superfamily/Winged helix DNA-binding domain"/>
    <property type="match status" value="1"/>
</dbReference>
<dbReference type="InterPro" id="IPR005561">
    <property type="entry name" value="ANTAR"/>
</dbReference>
<dbReference type="InterPro" id="IPR036388">
    <property type="entry name" value="WH-like_DNA-bd_sf"/>
</dbReference>
<evidence type="ECO:0000313" key="4">
    <source>
        <dbReference type="Proteomes" id="UP001108029"/>
    </source>
</evidence>
<name>A0A9Q3VID8_9ACTN</name>
<evidence type="ECO:0000256" key="1">
    <source>
        <dbReference type="SAM" id="MobiDB-lite"/>
    </source>
</evidence>
<feature type="region of interest" description="Disordered" evidence="1">
    <location>
        <begin position="110"/>
        <end position="151"/>
    </location>
</feature>
<dbReference type="Pfam" id="PF03861">
    <property type="entry name" value="ANTAR"/>
    <property type="match status" value="1"/>
</dbReference>
<reference evidence="3" key="1">
    <citation type="submission" date="2021-12" db="EMBL/GenBank/DDBJ databases">
        <authorList>
            <person name="Lee J.-H."/>
            <person name="Kim S.-B."/>
        </authorList>
    </citation>
    <scope>NUCLEOTIDE SEQUENCE</scope>
    <source>
        <strain evidence="3">NR30</strain>
    </source>
</reference>
<dbReference type="GO" id="GO:0003723">
    <property type="term" value="F:RNA binding"/>
    <property type="evidence" value="ECO:0007669"/>
    <property type="project" value="InterPro"/>
</dbReference>